<gene>
    <name evidence="1" type="ORF">TMSB3V08_LOCUS6068</name>
</gene>
<accession>A0A7R9E8Y0</accession>
<dbReference type="EMBL" id="OB794030">
    <property type="protein sequence ID" value="CAD7429288.1"/>
    <property type="molecule type" value="Genomic_DNA"/>
</dbReference>
<evidence type="ECO:0000313" key="1">
    <source>
        <dbReference type="EMBL" id="CAD7429288.1"/>
    </source>
</evidence>
<dbReference type="AlphaFoldDB" id="A0A7R9E8Y0"/>
<reference evidence="1" key="1">
    <citation type="submission" date="2020-11" db="EMBL/GenBank/DDBJ databases">
        <authorList>
            <person name="Tran Van P."/>
        </authorList>
    </citation>
    <scope>NUCLEOTIDE SEQUENCE</scope>
</reference>
<name>A0A7R9E8Y0_9NEOP</name>
<proteinExistence type="predicted"/>
<organism evidence="1">
    <name type="scientific">Timema monikensis</name>
    <dbReference type="NCBI Taxonomy" id="170555"/>
    <lineage>
        <taxon>Eukaryota</taxon>
        <taxon>Metazoa</taxon>
        <taxon>Ecdysozoa</taxon>
        <taxon>Arthropoda</taxon>
        <taxon>Hexapoda</taxon>
        <taxon>Insecta</taxon>
        <taxon>Pterygota</taxon>
        <taxon>Neoptera</taxon>
        <taxon>Polyneoptera</taxon>
        <taxon>Phasmatodea</taxon>
        <taxon>Timematodea</taxon>
        <taxon>Timematoidea</taxon>
        <taxon>Timematidae</taxon>
        <taxon>Timema</taxon>
    </lineage>
</organism>
<protein>
    <submittedName>
        <fullName evidence="1">Uncharacterized protein</fullName>
    </submittedName>
</protein>
<sequence length="342" mass="37765">MHNSVLEAFLNAHCTRSAKFICLEEGRGELPTRPAARLEDRLSRMVIVQRSVSRVYLKCGRITSTASTKAGFDFGIYLSGIKLLLPIVEDMSSTPLIGSSDDKVEEAGCDVTIAFGKPSVFHHVVDQEAESVPFPDGQNSPSKGYPGQEECKLGLITQHNTMSKFKKTSLSPHLCLDPTLSLVQEAQDDKFSPICSLCSTKICLSNMGKQALTSYVVKTAVLIVYARSAMLWKYPLSTSYEHSQSQPGTRLWRDSRYCVIDRPSTRLILSLYSGRAQHHPCIRAKVLLKCGWIGSRSSISLLVTQSAFTQVQGYACCLQSDAVLFNYRIADDGEIEVRILVG</sequence>